<feature type="transmembrane region" description="Helical" evidence="6">
    <location>
        <begin position="69"/>
        <end position="87"/>
    </location>
</feature>
<feature type="transmembrane region" description="Helical" evidence="6">
    <location>
        <begin position="608"/>
        <end position="627"/>
    </location>
</feature>
<keyword evidence="2" id="KW-1003">Cell membrane</keyword>
<dbReference type="PANTHER" id="PTHR30482:SF10">
    <property type="entry name" value="HIGH-AFFINITY BRANCHED-CHAIN AMINO ACID TRANSPORT PROTEIN BRAE"/>
    <property type="match status" value="1"/>
</dbReference>
<keyword evidence="5 6" id="KW-0472">Membrane</keyword>
<comment type="caution">
    <text evidence="7">The sequence shown here is derived from an EMBL/GenBank/DDBJ whole genome shotgun (WGS) entry which is preliminary data.</text>
</comment>
<keyword evidence="8" id="KW-1185">Reference proteome</keyword>
<dbReference type="CDD" id="cd06581">
    <property type="entry name" value="TM_PBP1_LivM_like"/>
    <property type="match status" value="1"/>
</dbReference>
<dbReference type="InterPro" id="IPR043428">
    <property type="entry name" value="LivM-like"/>
</dbReference>
<gene>
    <name evidence="7" type="ORF">BMERY_1596</name>
</gene>
<reference evidence="7 8" key="1">
    <citation type="submission" date="2014-03" db="EMBL/GenBank/DDBJ databases">
        <title>Genomics of Bifidobacteria.</title>
        <authorList>
            <person name="Ventura M."/>
            <person name="Milani C."/>
            <person name="Lugli G.A."/>
        </authorList>
    </citation>
    <scope>NUCLEOTIDE SEQUENCE [LARGE SCALE GENOMIC DNA]</scope>
    <source>
        <strain evidence="7 8">LMG 11341</strain>
    </source>
</reference>
<keyword evidence="3 6" id="KW-0812">Transmembrane</keyword>
<feature type="transmembrane region" description="Helical" evidence="6">
    <location>
        <begin position="188"/>
        <end position="216"/>
    </location>
</feature>
<feature type="transmembrane region" description="Helical" evidence="6">
    <location>
        <begin position="99"/>
        <end position="115"/>
    </location>
</feature>
<comment type="subcellular location">
    <subcellularLocation>
        <location evidence="1">Cell membrane</location>
        <topology evidence="1">Multi-pass membrane protein</topology>
    </subcellularLocation>
</comment>
<name>A0A087BJN2_9BIFI</name>
<evidence type="ECO:0000313" key="7">
    <source>
        <dbReference type="EMBL" id="KFI71232.1"/>
    </source>
</evidence>
<feature type="transmembrane region" description="Helical" evidence="6">
    <location>
        <begin position="412"/>
        <end position="432"/>
    </location>
</feature>
<evidence type="ECO:0000256" key="1">
    <source>
        <dbReference type="ARBA" id="ARBA00004651"/>
    </source>
</evidence>
<dbReference type="CDD" id="cd06582">
    <property type="entry name" value="TM_PBP1_LivH_like"/>
    <property type="match status" value="1"/>
</dbReference>
<feature type="transmembrane region" description="Helical" evidence="6">
    <location>
        <begin position="47"/>
        <end position="63"/>
    </location>
</feature>
<feature type="transmembrane region" description="Helical" evidence="6">
    <location>
        <begin position="377"/>
        <end position="400"/>
    </location>
</feature>
<dbReference type="GO" id="GO:0015658">
    <property type="term" value="F:branched-chain amino acid transmembrane transporter activity"/>
    <property type="evidence" value="ECO:0007669"/>
    <property type="project" value="InterPro"/>
</dbReference>
<keyword evidence="4 6" id="KW-1133">Transmembrane helix</keyword>
<feature type="transmembrane region" description="Helical" evidence="6">
    <location>
        <begin position="148"/>
        <end position="168"/>
    </location>
</feature>
<feature type="transmembrane region" description="Helical" evidence="6">
    <location>
        <begin position="236"/>
        <end position="260"/>
    </location>
</feature>
<organism evidence="7 8">
    <name type="scientific">Bifidobacterium merycicum</name>
    <dbReference type="NCBI Taxonomy" id="78345"/>
    <lineage>
        <taxon>Bacteria</taxon>
        <taxon>Bacillati</taxon>
        <taxon>Actinomycetota</taxon>
        <taxon>Actinomycetes</taxon>
        <taxon>Bifidobacteriales</taxon>
        <taxon>Bifidobacteriaceae</taxon>
        <taxon>Bifidobacterium</taxon>
    </lineage>
</organism>
<feature type="transmembrane region" description="Helical" evidence="6">
    <location>
        <begin position="348"/>
        <end position="371"/>
    </location>
</feature>
<dbReference type="AlphaFoldDB" id="A0A087BJN2"/>
<dbReference type="STRING" id="78345.BMERY_1596"/>
<feature type="transmembrane region" description="Helical" evidence="6">
    <location>
        <begin position="20"/>
        <end position="40"/>
    </location>
</feature>
<dbReference type="GO" id="GO:0005886">
    <property type="term" value="C:plasma membrane"/>
    <property type="evidence" value="ECO:0007669"/>
    <property type="project" value="UniProtKB-SubCell"/>
</dbReference>
<evidence type="ECO:0000256" key="5">
    <source>
        <dbReference type="ARBA" id="ARBA00023136"/>
    </source>
</evidence>
<evidence type="ECO:0000313" key="8">
    <source>
        <dbReference type="Proteomes" id="UP000029060"/>
    </source>
</evidence>
<feature type="transmembrane region" description="Helical" evidence="6">
    <location>
        <begin position="322"/>
        <end position="341"/>
    </location>
</feature>
<feature type="transmembrane region" description="Helical" evidence="6">
    <location>
        <begin position="569"/>
        <end position="596"/>
    </location>
</feature>
<feature type="transmembrane region" description="Helical" evidence="6">
    <location>
        <begin position="267"/>
        <end position="295"/>
    </location>
</feature>
<evidence type="ECO:0000256" key="2">
    <source>
        <dbReference type="ARBA" id="ARBA00022475"/>
    </source>
</evidence>
<dbReference type="eggNOG" id="COG0559">
    <property type="taxonomic scope" value="Bacteria"/>
</dbReference>
<dbReference type="InterPro" id="IPR001851">
    <property type="entry name" value="ABC_transp_permease"/>
</dbReference>
<dbReference type="EMBL" id="JGZC01000003">
    <property type="protein sequence ID" value="KFI71232.1"/>
    <property type="molecule type" value="Genomic_DNA"/>
</dbReference>
<sequence length="666" mass="70329">MMSNQVIMFISQIFNGLKIGSVYSLVALGYTMVYGIIRLINFAHGDFIMVGAYVLMLTIPAIIACGMPAWLSVIPAILVCVAVGVIVEKAAYKPVREKGNNMTALITAIAMSLLLENGSQAIFGADYQTIPTIIQIPSIAIGDLKIDGATIVTVLLGIIIMIALQLFVSRTKQGKAMRAVSEDKEASILMGINVNSTITLTFAIGSGLAAVASLMYCISYPQVSPMMGAMLGLKAFVAAVLGGIGSIPGAMAGGLVIGVVESLTKAYIGTITGGVITSAFADAIVFGILIIVLLVKPSGLMGNRKAKRCDPMKKSMLSIKQSYIVCVIGIVVLFGILMGVCETGMVSLYVKGIIMTCCIAVIMTTSLNLTIGVLGQLTLGCCGFEAIGAYSAALLSKLLIANGVVMNDTLRFLLVTVAGGLVACVFGVLIGIPALRLHGDYLAIITLGFGEIIRVVIQNLKIAGGEGLDKGQQGQALIGIDRLANLYVVFWITVITVVLLFMFARSRYGRAVKAIRDDEIAAGASGINITYMKVLVFAISAFFAGIAGGIFAQYIGALTPSMAGWLQSINYVIMVVFGGMGSLTGSIVSAVGLTILPELLRAFSDYRMLVYSVVLVLIMIFRPQGIFGNWEFSLPKAINRIFYPKGKKGAKADTTETAEAKEAKHE</sequence>
<proteinExistence type="predicted"/>
<dbReference type="Proteomes" id="UP000029060">
    <property type="component" value="Unassembled WGS sequence"/>
</dbReference>
<protein>
    <submittedName>
        <fullName evidence="7">Branched-chain amino acid ABC transporter, permease protein</fullName>
    </submittedName>
</protein>
<evidence type="ECO:0000256" key="6">
    <source>
        <dbReference type="SAM" id="Phobius"/>
    </source>
</evidence>
<dbReference type="PANTHER" id="PTHR30482">
    <property type="entry name" value="HIGH-AFFINITY BRANCHED-CHAIN AMINO ACID TRANSPORT SYSTEM PERMEASE"/>
    <property type="match status" value="1"/>
</dbReference>
<dbReference type="Pfam" id="PF02653">
    <property type="entry name" value="BPD_transp_2"/>
    <property type="match status" value="2"/>
</dbReference>
<accession>A0A087BJN2</accession>
<dbReference type="eggNOG" id="COG4177">
    <property type="taxonomic scope" value="Bacteria"/>
</dbReference>
<evidence type="ECO:0000256" key="4">
    <source>
        <dbReference type="ARBA" id="ARBA00022989"/>
    </source>
</evidence>
<feature type="transmembrane region" description="Helical" evidence="6">
    <location>
        <begin position="484"/>
        <end position="504"/>
    </location>
</feature>
<feature type="transmembrane region" description="Helical" evidence="6">
    <location>
        <begin position="534"/>
        <end position="557"/>
    </location>
</feature>
<evidence type="ECO:0000256" key="3">
    <source>
        <dbReference type="ARBA" id="ARBA00022692"/>
    </source>
</evidence>